<dbReference type="Proteomes" id="UP001242480">
    <property type="component" value="Unassembled WGS sequence"/>
</dbReference>
<dbReference type="InterPro" id="IPR007407">
    <property type="entry name" value="DUF459"/>
</dbReference>
<organism evidence="3 4">
    <name type="scientific">Labrys wisconsinensis</name>
    <dbReference type="NCBI Taxonomy" id="425677"/>
    <lineage>
        <taxon>Bacteria</taxon>
        <taxon>Pseudomonadati</taxon>
        <taxon>Pseudomonadota</taxon>
        <taxon>Alphaproteobacteria</taxon>
        <taxon>Hyphomicrobiales</taxon>
        <taxon>Xanthobacteraceae</taxon>
        <taxon>Labrys</taxon>
    </lineage>
</organism>
<feature type="compositionally biased region" description="Basic and acidic residues" evidence="1">
    <location>
        <begin position="42"/>
        <end position="51"/>
    </location>
</feature>
<evidence type="ECO:0000256" key="1">
    <source>
        <dbReference type="SAM" id="MobiDB-lite"/>
    </source>
</evidence>
<dbReference type="PANTHER" id="PTHR30383">
    <property type="entry name" value="THIOESTERASE 1/PROTEASE 1/LYSOPHOSPHOLIPASE L1"/>
    <property type="match status" value="1"/>
</dbReference>
<dbReference type="CDD" id="cd01829">
    <property type="entry name" value="SGNH_hydrolase_peri2"/>
    <property type="match status" value="1"/>
</dbReference>
<feature type="compositionally biased region" description="Low complexity" evidence="1">
    <location>
        <begin position="306"/>
        <end position="330"/>
    </location>
</feature>
<feature type="region of interest" description="Disordered" evidence="1">
    <location>
        <begin position="301"/>
        <end position="424"/>
    </location>
</feature>
<dbReference type="Gene3D" id="3.40.50.1110">
    <property type="entry name" value="SGNH hydrolase"/>
    <property type="match status" value="1"/>
</dbReference>
<dbReference type="Pfam" id="PF04311">
    <property type="entry name" value="DUF459"/>
    <property type="match status" value="1"/>
</dbReference>
<keyword evidence="2" id="KW-0732">Signal</keyword>
<protein>
    <recommendedName>
        <fullName evidence="5">SGNH hydrolase-type esterase domain-containing protein</fullName>
    </recommendedName>
</protein>
<name>A0ABU0J1Y2_9HYPH</name>
<accession>A0ABU0J1Y2</accession>
<feature type="region of interest" description="Disordered" evidence="1">
    <location>
        <begin position="42"/>
        <end position="83"/>
    </location>
</feature>
<evidence type="ECO:0008006" key="5">
    <source>
        <dbReference type="Google" id="ProtNLM"/>
    </source>
</evidence>
<dbReference type="SUPFAM" id="SSF52266">
    <property type="entry name" value="SGNH hydrolase"/>
    <property type="match status" value="1"/>
</dbReference>
<evidence type="ECO:0000256" key="2">
    <source>
        <dbReference type="SAM" id="SignalP"/>
    </source>
</evidence>
<dbReference type="InterPro" id="IPR051532">
    <property type="entry name" value="Ester_Hydrolysis_Enzymes"/>
</dbReference>
<gene>
    <name evidence="3" type="ORF">QO011_001253</name>
</gene>
<feature type="compositionally biased region" description="Low complexity" evidence="1">
    <location>
        <begin position="361"/>
        <end position="374"/>
    </location>
</feature>
<keyword evidence="4" id="KW-1185">Reference proteome</keyword>
<evidence type="ECO:0000313" key="4">
    <source>
        <dbReference type="Proteomes" id="UP001242480"/>
    </source>
</evidence>
<proteinExistence type="predicted"/>
<feature type="signal peptide" evidence="2">
    <location>
        <begin position="1"/>
        <end position="24"/>
    </location>
</feature>
<feature type="chain" id="PRO_5046787085" description="SGNH hydrolase-type esterase domain-containing protein" evidence="2">
    <location>
        <begin position="25"/>
        <end position="424"/>
    </location>
</feature>
<dbReference type="RefSeq" id="WP_307269100.1">
    <property type="nucleotide sequence ID" value="NZ_JAUSVX010000001.1"/>
</dbReference>
<dbReference type="EMBL" id="JAUSVX010000001">
    <property type="protein sequence ID" value="MDQ0468258.1"/>
    <property type="molecule type" value="Genomic_DNA"/>
</dbReference>
<comment type="caution">
    <text evidence="3">The sequence shown here is derived from an EMBL/GenBank/DDBJ whole genome shotgun (WGS) entry which is preliminary data.</text>
</comment>
<reference evidence="3 4" key="1">
    <citation type="submission" date="2023-07" db="EMBL/GenBank/DDBJ databases">
        <title>Genomic Encyclopedia of Type Strains, Phase IV (KMG-IV): sequencing the most valuable type-strain genomes for metagenomic binning, comparative biology and taxonomic classification.</title>
        <authorList>
            <person name="Goeker M."/>
        </authorList>
    </citation>
    <scope>NUCLEOTIDE SEQUENCE [LARGE SCALE GENOMIC DNA]</scope>
    <source>
        <strain evidence="3 4">DSM 19619</strain>
    </source>
</reference>
<feature type="compositionally biased region" description="Basic and acidic residues" evidence="1">
    <location>
        <begin position="396"/>
        <end position="407"/>
    </location>
</feature>
<sequence length="424" mass="44447">MRRVSFLVLCLLGLALCGAAPALAQGGFTGFLERLFGGEPERPRYEPDRQARPRFVPVKPRRKPRASPFATPAPQKVQEQPKEPAVAPSIFVDVIGDSLADLLAGGLSTQFADRPDIAVVSRTKASSGLVRDDFYDWDKELAKVLASGDTIAAAVILIGSNDRQPLRDNGTTYDLDTDAWRAAYVKRVDGMLAQLKAKGIKTVWVGLPPMRSPSLSAGMVSFNAIYRERCEAAGCTYVDIWDSFVNDDGDYAVSGPDLNGQITKLRLGDGVHFSKAGAQVAAHYVERELRRVLNAAPAAAAPPPTALLAPTDKEAPAAAGAPAPGAALEAPEPEKPEFGPVQPLDPVEPTAGGGLLGGAPAGPAQVATTARTAPAPFPPNADPSAARVLLRGEALAPKEGRADDFRWPRPPPDAAAGGEAPAGP</sequence>
<dbReference type="InterPro" id="IPR036514">
    <property type="entry name" value="SGNH_hydro_sf"/>
</dbReference>
<feature type="compositionally biased region" description="Gly residues" evidence="1">
    <location>
        <begin position="351"/>
        <end position="360"/>
    </location>
</feature>
<feature type="compositionally biased region" description="Low complexity" evidence="1">
    <location>
        <begin position="414"/>
        <end position="424"/>
    </location>
</feature>
<evidence type="ECO:0000313" key="3">
    <source>
        <dbReference type="EMBL" id="MDQ0468258.1"/>
    </source>
</evidence>